<dbReference type="Pfam" id="PF12661">
    <property type="entry name" value="hEGF"/>
    <property type="match status" value="1"/>
</dbReference>
<feature type="disulfide bond" evidence="4">
    <location>
        <begin position="15"/>
        <end position="25"/>
    </location>
</feature>
<evidence type="ECO:0000256" key="3">
    <source>
        <dbReference type="ARBA" id="ARBA00023157"/>
    </source>
</evidence>
<dbReference type="EMBL" id="CAJOBI010058893">
    <property type="protein sequence ID" value="CAF4406810.1"/>
    <property type="molecule type" value="Genomic_DNA"/>
</dbReference>
<dbReference type="PROSITE" id="PS00022">
    <property type="entry name" value="EGF_1"/>
    <property type="match status" value="1"/>
</dbReference>
<dbReference type="InterPro" id="IPR000152">
    <property type="entry name" value="EGF-type_Asp/Asn_hydroxyl_site"/>
</dbReference>
<comment type="caution">
    <text evidence="7">The sequence shown here is derived from an EMBL/GenBank/DDBJ whole genome shotgun (WGS) entry which is preliminary data.</text>
</comment>
<dbReference type="Pfam" id="PF00008">
    <property type="entry name" value="EGF"/>
    <property type="match status" value="1"/>
</dbReference>
<gene>
    <name evidence="6" type="ORF">SMN809_LOCUS30703</name>
    <name evidence="7" type="ORF">SMN809_LOCUS30745</name>
</gene>
<dbReference type="InterPro" id="IPR000742">
    <property type="entry name" value="EGF"/>
</dbReference>
<proteinExistence type="predicted"/>
<protein>
    <recommendedName>
        <fullName evidence="5">EGF-like domain-containing protein</fullName>
    </recommendedName>
</protein>
<dbReference type="SMART" id="SM00179">
    <property type="entry name" value="EGF_CA"/>
    <property type="match status" value="1"/>
</dbReference>
<comment type="caution">
    <text evidence="4">Lacks conserved residue(s) required for the propagation of feature annotation.</text>
</comment>
<evidence type="ECO:0000313" key="7">
    <source>
        <dbReference type="EMBL" id="CAF4407666.1"/>
    </source>
</evidence>
<keyword evidence="3 4" id="KW-1015">Disulfide bond</keyword>
<dbReference type="CDD" id="cd00054">
    <property type="entry name" value="EGF_CA"/>
    <property type="match status" value="1"/>
</dbReference>
<evidence type="ECO:0000259" key="5">
    <source>
        <dbReference type="PROSITE" id="PS50026"/>
    </source>
</evidence>
<dbReference type="SUPFAM" id="SSF57196">
    <property type="entry name" value="EGF/Laminin"/>
    <property type="match status" value="1"/>
</dbReference>
<dbReference type="SMART" id="SM00181">
    <property type="entry name" value="EGF"/>
    <property type="match status" value="1"/>
</dbReference>
<dbReference type="AlphaFoldDB" id="A0A8S2VM80"/>
<accession>A0A8S2VM80</accession>
<evidence type="ECO:0000313" key="6">
    <source>
        <dbReference type="EMBL" id="CAF4406810.1"/>
    </source>
</evidence>
<dbReference type="Gene3D" id="2.10.25.10">
    <property type="entry name" value="Laminin"/>
    <property type="match status" value="1"/>
</dbReference>
<dbReference type="InterPro" id="IPR001881">
    <property type="entry name" value="EGF-like_Ca-bd_dom"/>
</dbReference>
<keyword evidence="1 4" id="KW-0245">EGF-like domain</keyword>
<evidence type="ECO:0000256" key="1">
    <source>
        <dbReference type="ARBA" id="ARBA00022536"/>
    </source>
</evidence>
<feature type="disulfide bond" evidence="4">
    <location>
        <begin position="36"/>
        <end position="45"/>
    </location>
</feature>
<dbReference type="PROSITE" id="PS50026">
    <property type="entry name" value="EGF_3"/>
    <property type="match status" value="2"/>
</dbReference>
<dbReference type="InterPro" id="IPR013032">
    <property type="entry name" value="EGF-like_CS"/>
</dbReference>
<sequence>MFFFCFISSIYKDACTRVSCNYGRCVNEGASYRCQCDPGYEGSVCDRQIDLCASFTCYNGGRCHLDGHRPLCQCNP</sequence>
<evidence type="ECO:0000313" key="8">
    <source>
        <dbReference type="Proteomes" id="UP000676336"/>
    </source>
</evidence>
<evidence type="ECO:0000256" key="4">
    <source>
        <dbReference type="PROSITE-ProRule" id="PRU00076"/>
    </source>
</evidence>
<name>A0A8S2VM80_9BILA</name>
<feature type="domain" description="EGF-like" evidence="5">
    <location>
        <begin position="11"/>
        <end position="46"/>
    </location>
</feature>
<dbReference type="EMBL" id="CAJOBI010059085">
    <property type="protein sequence ID" value="CAF4407666.1"/>
    <property type="molecule type" value="Genomic_DNA"/>
</dbReference>
<feature type="non-terminal residue" evidence="7">
    <location>
        <position position="76"/>
    </location>
</feature>
<dbReference type="GO" id="GO:0005509">
    <property type="term" value="F:calcium ion binding"/>
    <property type="evidence" value="ECO:0007669"/>
    <property type="project" value="InterPro"/>
</dbReference>
<feature type="domain" description="EGF-like" evidence="5">
    <location>
        <begin position="48"/>
        <end position="76"/>
    </location>
</feature>
<keyword evidence="2" id="KW-0677">Repeat</keyword>
<evidence type="ECO:0000256" key="2">
    <source>
        <dbReference type="ARBA" id="ARBA00022737"/>
    </source>
</evidence>
<dbReference type="PROSITE" id="PS00010">
    <property type="entry name" value="ASX_HYDROXYL"/>
    <property type="match status" value="1"/>
</dbReference>
<dbReference type="PROSITE" id="PS01186">
    <property type="entry name" value="EGF_2"/>
    <property type="match status" value="1"/>
</dbReference>
<organism evidence="7 8">
    <name type="scientific">Rotaria magnacalcarata</name>
    <dbReference type="NCBI Taxonomy" id="392030"/>
    <lineage>
        <taxon>Eukaryota</taxon>
        <taxon>Metazoa</taxon>
        <taxon>Spiralia</taxon>
        <taxon>Gnathifera</taxon>
        <taxon>Rotifera</taxon>
        <taxon>Eurotatoria</taxon>
        <taxon>Bdelloidea</taxon>
        <taxon>Philodinida</taxon>
        <taxon>Philodinidae</taxon>
        <taxon>Rotaria</taxon>
    </lineage>
</organism>
<dbReference type="Proteomes" id="UP000676336">
    <property type="component" value="Unassembled WGS sequence"/>
</dbReference>
<reference evidence="7" key="1">
    <citation type="submission" date="2021-02" db="EMBL/GenBank/DDBJ databases">
        <authorList>
            <person name="Nowell W R."/>
        </authorList>
    </citation>
    <scope>NUCLEOTIDE SEQUENCE</scope>
</reference>